<dbReference type="SUPFAM" id="SSF51735">
    <property type="entry name" value="NAD(P)-binding Rossmann-fold domains"/>
    <property type="match status" value="1"/>
</dbReference>
<reference evidence="5" key="1">
    <citation type="journal article" date="2019" name="Int. J. Syst. Evol. Microbiol.">
        <title>The Global Catalogue of Microorganisms (GCM) 10K type strain sequencing project: providing services to taxonomists for standard genome sequencing and annotation.</title>
        <authorList>
            <consortium name="The Broad Institute Genomics Platform"/>
            <consortium name="The Broad Institute Genome Sequencing Center for Infectious Disease"/>
            <person name="Wu L."/>
            <person name="Ma J."/>
        </authorList>
    </citation>
    <scope>NUCLEOTIDE SEQUENCE [LARGE SCALE GENOMIC DNA]</scope>
    <source>
        <strain evidence="5">CGMCC 4.1434</strain>
    </source>
</reference>
<feature type="domain" description="Alcohol dehydrogenase-like C-terminal" evidence="2">
    <location>
        <begin position="171"/>
        <end position="296"/>
    </location>
</feature>
<dbReference type="Pfam" id="PF08240">
    <property type="entry name" value="ADH_N"/>
    <property type="match status" value="1"/>
</dbReference>
<dbReference type="EMBL" id="JBHSNO010000016">
    <property type="protein sequence ID" value="MFC5591461.1"/>
    <property type="molecule type" value="Genomic_DNA"/>
</dbReference>
<evidence type="ECO:0000259" key="2">
    <source>
        <dbReference type="Pfam" id="PF00107"/>
    </source>
</evidence>
<dbReference type="SUPFAM" id="SSF50129">
    <property type="entry name" value="GroES-like"/>
    <property type="match status" value="1"/>
</dbReference>
<accession>A0ABW0TPN1</accession>
<dbReference type="InterPro" id="IPR013154">
    <property type="entry name" value="ADH-like_N"/>
</dbReference>
<evidence type="ECO:0000256" key="1">
    <source>
        <dbReference type="ARBA" id="ARBA00023002"/>
    </source>
</evidence>
<keyword evidence="1" id="KW-0560">Oxidoreductase</keyword>
<dbReference type="Gene3D" id="3.90.180.10">
    <property type="entry name" value="Medium-chain alcohol dehydrogenases, catalytic domain"/>
    <property type="match status" value="1"/>
</dbReference>
<sequence length="337" mass="37017">MRAVLIDENLNINISEANIPEVEEGYALIKVKYSGVCGTDLSISYGGLKHRINYPLIMGHEFSGVVEQLNGETDLAIGDRVVVDPLYSCGNCISCKNNQHQVCTNLKVLGIEYNGSFAEYVAIPFENIHKVPDNLSDKLACLIEPLSVTHRAVNKADLQENSSVLILGGGPIGLMLGLIAKEKGVKDVFLSEVNPHRLKIAKEFGFKTIDGTKIKNIGEYLMDNFDGKVDVVFEAAGSPITAQQMTTVVKEQGKVILVGLFKEPPLLDLSTMQYKEITLLTSRSYTRHEFKSSIPLSIKLEKSLEKIISHIVDVDNANEALTIMKSGQNVLKVLIKS</sequence>
<dbReference type="Gene3D" id="3.40.50.720">
    <property type="entry name" value="NAD(P)-binding Rossmann-like Domain"/>
    <property type="match status" value="1"/>
</dbReference>
<evidence type="ECO:0000313" key="4">
    <source>
        <dbReference type="EMBL" id="MFC5591461.1"/>
    </source>
</evidence>
<protein>
    <submittedName>
        <fullName evidence="4">Zinc-binding dehydrogenase</fullName>
    </submittedName>
</protein>
<proteinExistence type="predicted"/>
<keyword evidence="5" id="KW-1185">Reference proteome</keyword>
<dbReference type="PANTHER" id="PTHR43401">
    <property type="entry name" value="L-THREONINE 3-DEHYDROGENASE"/>
    <property type="match status" value="1"/>
</dbReference>
<evidence type="ECO:0000313" key="5">
    <source>
        <dbReference type="Proteomes" id="UP001596109"/>
    </source>
</evidence>
<dbReference type="InterPro" id="IPR050129">
    <property type="entry name" value="Zn_alcohol_dh"/>
</dbReference>
<gene>
    <name evidence="4" type="ORF">ACFPRA_21480</name>
</gene>
<dbReference type="Proteomes" id="UP001596109">
    <property type="component" value="Unassembled WGS sequence"/>
</dbReference>
<dbReference type="InterPro" id="IPR011032">
    <property type="entry name" value="GroES-like_sf"/>
</dbReference>
<comment type="caution">
    <text evidence="4">The sequence shown here is derived from an EMBL/GenBank/DDBJ whole genome shotgun (WGS) entry which is preliminary data.</text>
</comment>
<organism evidence="4 5">
    <name type="scientific">Sporosarcina soli</name>
    <dbReference type="NCBI Taxonomy" id="334736"/>
    <lineage>
        <taxon>Bacteria</taxon>
        <taxon>Bacillati</taxon>
        <taxon>Bacillota</taxon>
        <taxon>Bacilli</taxon>
        <taxon>Bacillales</taxon>
        <taxon>Caryophanaceae</taxon>
        <taxon>Sporosarcina</taxon>
    </lineage>
</organism>
<dbReference type="PANTHER" id="PTHR43401:SF2">
    <property type="entry name" value="L-THREONINE 3-DEHYDROGENASE"/>
    <property type="match status" value="1"/>
</dbReference>
<evidence type="ECO:0000259" key="3">
    <source>
        <dbReference type="Pfam" id="PF08240"/>
    </source>
</evidence>
<dbReference type="InterPro" id="IPR013149">
    <property type="entry name" value="ADH-like_C"/>
</dbReference>
<dbReference type="InterPro" id="IPR036291">
    <property type="entry name" value="NAD(P)-bd_dom_sf"/>
</dbReference>
<feature type="domain" description="Alcohol dehydrogenase-like N-terminal" evidence="3">
    <location>
        <begin position="24"/>
        <end position="133"/>
    </location>
</feature>
<name>A0ABW0TPN1_9BACL</name>
<dbReference type="RefSeq" id="WP_381439287.1">
    <property type="nucleotide sequence ID" value="NZ_JBHSNO010000016.1"/>
</dbReference>
<dbReference type="Pfam" id="PF00107">
    <property type="entry name" value="ADH_zinc_N"/>
    <property type="match status" value="1"/>
</dbReference>